<sequence>MEEKVYRNQIRKDYLAKTAMESGNHTRYFTQSELKDMFILGDTQRSETQLFLSRRHPLGQQPQLSEFAQELDAFHQVKGVSRHDQLYLAAEDFSDDDDEEGDAVRQVTEALQQFQLGEITHGAAGRSEVATPERRQRRVYRSNEGPKYTDIAAAAEHDTRSLGHYSPAISVRSTPGKPREFVSNSDPEADSDDDSPIDSAAPTPARRNNRVIVIESSDEDDNLIDMAARTPARRNNRVIVMESSDYNDKPAAQTSDLESESDESDASSAPTRTRPGQRTRRVVLDDSDSEEELTTSQPVVSLDSEAEDDARNFLTEPSAHLPSTDVYVNEEVLEHTDIAPPSAGSMDDIREHGADYRADSASEDVWDMSDVQSPTFCPTGQHRSRVYHVRSCRCTRTDDQMDRYDELLFAYR</sequence>
<organism evidence="2 3">
    <name type="scientific">Geranomyces variabilis</name>
    <dbReference type="NCBI Taxonomy" id="109894"/>
    <lineage>
        <taxon>Eukaryota</taxon>
        <taxon>Fungi</taxon>
        <taxon>Fungi incertae sedis</taxon>
        <taxon>Chytridiomycota</taxon>
        <taxon>Chytridiomycota incertae sedis</taxon>
        <taxon>Chytridiomycetes</taxon>
        <taxon>Spizellomycetales</taxon>
        <taxon>Powellomycetaceae</taxon>
        <taxon>Geranomyces</taxon>
    </lineage>
</organism>
<accession>A0AAD5TLV8</accession>
<evidence type="ECO:0000313" key="3">
    <source>
        <dbReference type="Proteomes" id="UP001212152"/>
    </source>
</evidence>
<dbReference type="PANTHER" id="PTHR45629">
    <property type="entry name" value="SNF2/RAD54 FAMILY MEMBER"/>
    <property type="match status" value="1"/>
</dbReference>
<evidence type="ECO:0000256" key="1">
    <source>
        <dbReference type="SAM" id="MobiDB-lite"/>
    </source>
</evidence>
<proteinExistence type="predicted"/>
<feature type="compositionally biased region" description="Acidic residues" evidence="1">
    <location>
        <begin position="187"/>
        <end position="196"/>
    </location>
</feature>
<dbReference type="EMBL" id="JADGJQ010000020">
    <property type="protein sequence ID" value="KAJ3179652.1"/>
    <property type="molecule type" value="Genomic_DNA"/>
</dbReference>
<dbReference type="PANTHER" id="PTHR45629:SF7">
    <property type="entry name" value="DNA EXCISION REPAIR PROTEIN ERCC-6-RELATED"/>
    <property type="match status" value="1"/>
</dbReference>
<feature type="region of interest" description="Disordered" evidence="1">
    <location>
        <begin position="158"/>
        <end position="214"/>
    </location>
</feature>
<evidence type="ECO:0000313" key="2">
    <source>
        <dbReference type="EMBL" id="KAJ3179652.1"/>
    </source>
</evidence>
<keyword evidence="3" id="KW-1185">Reference proteome</keyword>
<feature type="region of interest" description="Disordered" evidence="1">
    <location>
        <begin position="122"/>
        <end position="145"/>
    </location>
</feature>
<feature type="region of interest" description="Disordered" evidence="1">
    <location>
        <begin position="242"/>
        <end position="305"/>
    </location>
</feature>
<name>A0AAD5TLV8_9FUNG</name>
<comment type="caution">
    <text evidence="2">The sequence shown here is derived from an EMBL/GenBank/DDBJ whole genome shotgun (WGS) entry which is preliminary data.</text>
</comment>
<dbReference type="GO" id="GO:0015616">
    <property type="term" value="F:DNA translocase activity"/>
    <property type="evidence" value="ECO:0007669"/>
    <property type="project" value="TreeGrafter"/>
</dbReference>
<dbReference type="AlphaFoldDB" id="A0AAD5TLV8"/>
<reference evidence="2" key="1">
    <citation type="submission" date="2020-05" db="EMBL/GenBank/DDBJ databases">
        <title>Phylogenomic resolution of chytrid fungi.</title>
        <authorList>
            <person name="Stajich J.E."/>
            <person name="Amses K."/>
            <person name="Simmons R."/>
            <person name="Seto K."/>
            <person name="Myers J."/>
            <person name="Bonds A."/>
            <person name="Quandt C.A."/>
            <person name="Barry K."/>
            <person name="Liu P."/>
            <person name="Grigoriev I."/>
            <person name="Longcore J.E."/>
            <person name="James T.Y."/>
        </authorList>
    </citation>
    <scope>NUCLEOTIDE SEQUENCE</scope>
    <source>
        <strain evidence="2">JEL0379</strain>
    </source>
</reference>
<dbReference type="InterPro" id="IPR050496">
    <property type="entry name" value="SNF2_RAD54_helicase_repair"/>
</dbReference>
<gene>
    <name evidence="2" type="primary">ERCC6L_1</name>
    <name evidence="2" type="ORF">HDU87_002858</name>
</gene>
<protein>
    <submittedName>
        <fullName evidence="2">DNA excision repair protein ERCC-6-like</fullName>
    </submittedName>
</protein>
<dbReference type="Proteomes" id="UP001212152">
    <property type="component" value="Unassembled WGS sequence"/>
</dbReference>